<accession>A0A0D8FT67</accession>
<proteinExistence type="predicted"/>
<sequence>MVLTNDEGIVNHIRVSSVPEPTQRKIYSLLGVRDPLKRTKTIATRL</sequence>
<reference evidence="1 2" key="1">
    <citation type="submission" date="2015-01" db="EMBL/GenBank/DDBJ databases">
        <title>Draft genome of the acidophilic iron oxidizer Ferrimicrobium acidiphilum strain T23.</title>
        <authorList>
            <person name="Poehlein A."/>
            <person name="Eisen S."/>
            <person name="Schloemann M."/>
            <person name="Johnson B.D."/>
            <person name="Daniel R."/>
            <person name="Muehling M."/>
        </authorList>
    </citation>
    <scope>NUCLEOTIDE SEQUENCE [LARGE SCALE GENOMIC DNA]</scope>
    <source>
        <strain evidence="1 2">T23</strain>
    </source>
</reference>
<comment type="caution">
    <text evidence="1">The sequence shown here is derived from an EMBL/GenBank/DDBJ whole genome shotgun (WGS) entry which is preliminary data.</text>
</comment>
<evidence type="ECO:0000313" key="2">
    <source>
        <dbReference type="Proteomes" id="UP000032336"/>
    </source>
</evidence>
<name>A0A0D8FT67_9ACTN</name>
<organism evidence="1 2">
    <name type="scientific">Ferrimicrobium acidiphilum DSM 19497</name>
    <dbReference type="NCBI Taxonomy" id="1121877"/>
    <lineage>
        <taxon>Bacteria</taxon>
        <taxon>Bacillati</taxon>
        <taxon>Actinomycetota</taxon>
        <taxon>Acidimicrobiia</taxon>
        <taxon>Acidimicrobiales</taxon>
        <taxon>Acidimicrobiaceae</taxon>
        <taxon>Ferrimicrobium</taxon>
    </lineage>
</organism>
<gene>
    <name evidence="1" type="ORF">FEAC_18320</name>
</gene>
<dbReference type="Proteomes" id="UP000032336">
    <property type="component" value="Unassembled WGS sequence"/>
</dbReference>
<dbReference type="AlphaFoldDB" id="A0A0D8FT67"/>
<dbReference type="EMBL" id="JXUW01000016">
    <property type="protein sequence ID" value="KJE76470.1"/>
    <property type="molecule type" value="Genomic_DNA"/>
</dbReference>
<evidence type="ECO:0000313" key="1">
    <source>
        <dbReference type="EMBL" id="KJE76470.1"/>
    </source>
</evidence>
<keyword evidence="2" id="KW-1185">Reference proteome</keyword>
<protein>
    <submittedName>
        <fullName evidence="1">Uncharacterized protein</fullName>
    </submittedName>
</protein>